<dbReference type="EMBL" id="LAZR01023496">
    <property type="protein sequence ID" value="KKL78318.1"/>
    <property type="molecule type" value="Genomic_DNA"/>
</dbReference>
<proteinExistence type="predicted"/>
<protein>
    <recommendedName>
        <fullName evidence="2">Bacteriophage tail tape measure C-terminal domain-containing protein</fullName>
    </recommendedName>
</protein>
<sequence length="501" mass="50690">MRGATGVADKFRGTVGRLGGSLAVLFGGRALLGGIKKSITAFNVQETAVANLRASLVATGKDGAASLKQLTDSASEFQRVTTAGDEAIIAATASMALLAPALDTAALKDAQSAIIGIAETFTKGDLESAALLIGKSVGSATNALTRYGIQVDTTATQQEKMAQILAQSGNFFEVAKAKALSTGGAMQRLGNFIGDLRETIGGLMIDIVGLRGSEGLGGIQTSVENLNIKLQENSGQIIRFGKVFVGVMKVIALSVGNAFQIVGKLLGNIGALLVGIATFDIQLVKTAITEMKNDIVQDVGDIAVAFANFSLMLEDLGGLASNVAAGASATTAAVKVGVTAPIISELSTLEEAGVGAGRSLIRGLIRGIDDMKSFLRNIIDQVAEDLIIGGLEKKLGISSPSRVAAQIGRQTIAGFIGGMKDAAQAVPGAVGSSFALAGAGAGGGGGNGGGGMVVNQTINFSPSFVDEASGAAWLRANRGTIQGIMREAARDAGSIRGAFGF</sequence>
<gene>
    <name evidence="1" type="ORF">LCGC14_2026030</name>
</gene>
<reference evidence="1" key="1">
    <citation type="journal article" date="2015" name="Nature">
        <title>Complex archaea that bridge the gap between prokaryotes and eukaryotes.</title>
        <authorList>
            <person name="Spang A."/>
            <person name="Saw J.H."/>
            <person name="Jorgensen S.L."/>
            <person name="Zaremba-Niedzwiedzka K."/>
            <person name="Martijn J."/>
            <person name="Lind A.E."/>
            <person name="van Eijk R."/>
            <person name="Schleper C."/>
            <person name="Guy L."/>
            <person name="Ettema T.J."/>
        </authorList>
    </citation>
    <scope>NUCLEOTIDE SEQUENCE</scope>
</reference>
<name>A0A0F9EW37_9ZZZZ</name>
<dbReference type="AlphaFoldDB" id="A0A0F9EW37"/>
<comment type="caution">
    <text evidence="1">The sequence shown here is derived from an EMBL/GenBank/DDBJ whole genome shotgun (WGS) entry which is preliminary data.</text>
</comment>
<evidence type="ECO:0000313" key="1">
    <source>
        <dbReference type="EMBL" id="KKL78318.1"/>
    </source>
</evidence>
<organism evidence="1">
    <name type="scientific">marine sediment metagenome</name>
    <dbReference type="NCBI Taxonomy" id="412755"/>
    <lineage>
        <taxon>unclassified sequences</taxon>
        <taxon>metagenomes</taxon>
        <taxon>ecological metagenomes</taxon>
    </lineage>
</organism>
<evidence type="ECO:0008006" key="2">
    <source>
        <dbReference type="Google" id="ProtNLM"/>
    </source>
</evidence>
<accession>A0A0F9EW37</accession>